<comment type="subcellular location">
    <subcellularLocation>
        <location evidence="11">Cell membrane</location>
        <topology evidence="11">Single-pass membrane protein</topology>
    </subcellularLocation>
</comment>
<reference evidence="12 13" key="1">
    <citation type="submission" date="2024-06" db="EMBL/GenBank/DDBJ databases">
        <authorList>
            <person name="Woo H."/>
        </authorList>
    </citation>
    <scope>NUCLEOTIDE SEQUENCE [LARGE SCALE GENOMIC DNA]</scope>
    <source>
        <strain evidence="12 13">Si-c</strain>
    </source>
</reference>
<keyword evidence="1 11" id="KW-0813">Transport</keyword>
<evidence type="ECO:0000256" key="5">
    <source>
        <dbReference type="ARBA" id="ARBA00022741"/>
    </source>
</evidence>
<keyword evidence="2 11" id="KW-1003">Cell membrane</keyword>
<name>A0ABV3QET1_9GAMM</name>
<comment type="subunit">
    <text evidence="11">The system is composed of three essential subunits: KdpA, KdpB and KdpC.</text>
</comment>
<evidence type="ECO:0000256" key="4">
    <source>
        <dbReference type="ARBA" id="ARBA00022692"/>
    </source>
</evidence>
<keyword evidence="13" id="KW-1185">Reference proteome</keyword>
<evidence type="ECO:0000256" key="3">
    <source>
        <dbReference type="ARBA" id="ARBA00022538"/>
    </source>
</evidence>
<dbReference type="InterPro" id="IPR003820">
    <property type="entry name" value="KdpC"/>
</dbReference>
<keyword evidence="5 11" id="KW-0547">Nucleotide-binding</keyword>
<dbReference type="EMBL" id="JBFOHK010000002">
    <property type="protein sequence ID" value="MEW9572341.1"/>
    <property type="molecule type" value="Genomic_DNA"/>
</dbReference>
<evidence type="ECO:0000256" key="7">
    <source>
        <dbReference type="ARBA" id="ARBA00022958"/>
    </source>
</evidence>
<evidence type="ECO:0000313" key="12">
    <source>
        <dbReference type="EMBL" id="MEW9572341.1"/>
    </source>
</evidence>
<keyword evidence="3 11" id="KW-0633">Potassium transport</keyword>
<keyword evidence="4 11" id="KW-0812">Transmembrane</keyword>
<keyword evidence="9 11" id="KW-0406">Ion transport</keyword>
<keyword evidence="6 11" id="KW-0067">ATP-binding</keyword>
<gene>
    <name evidence="11 12" type="primary">kdpC</name>
    <name evidence="12" type="ORF">ABQJ54_11320</name>
</gene>
<comment type="function">
    <text evidence="11">Part of the high-affinity ATP-driven potassium transport (or Kdp) system, which catalyzes the hydrolysis of ATP coupled with the electrogenic transport of potassium into the cytoplasm. This subunit acts as a catalytic chaperone that increases the ATP-binding affinity of the ATP-hydrolyzing subunit KdpB by the formation of a transient KdpB/KdpC/ATP ternary complex.</text>
</comment>
<organism evidence="12 13">
    <name type="scientific">Rhodanobacter lycopersici</name>
    <dbReference type="NCBI Taxonomy" id="3162487"/>
    <lineage>
        <taxon>Bacteria</taxon>
        <taxon>Pseudomonadati</taxon>
        <taxon>Pseudomonadota</taxon>
        <taxon>Gammaproteobacteria</taxon>
        <taxon>Lysobacterales</taxon>
        <taxon>Rhodanobacteraceae</taxon>
        <taxon>Rhodanobacter</taxon>
    </lineage>
</organism>
<evidence type="ECO:0000256" key="6">
    <source>
        <dbReference type="ARBA" id="ARBA00022840"/>
    </source>
</evidence>
<evidence type="ECO:0000256" key="10">
    <source>
        <dbReference type="ARBA" id="ARBA00023136"/>
    </source>
</evidence>
<evidence type="ECO:0000256" key="8">
    <source>
        <dbReference type="ARBA" id="ARBA00022989"/>
    </source>
</evidence>
<evidence type="ECO:0000313" key="13">
    <source>
        <dbReference type="Proteomes" id="UP001556220"/>
    </source>
</evidence>
<proteinExistence type="inferred from homology"/>
<accession>A0ABV3QET1</accession>
<comment type="caution">
    <text evidence="12">The sequence shown here is derived from an EMBL/GenBank/DDBJ whole genome shotgun (WGS) entry which is preliminary data.</text>
</comment>
<evidence type="ECO:0000256" key="11">
    <source>
        <dbReference type="HAMAP-Rule" id="MF_00276"/>
    </source>
</evidence>
<dbReference type="PANTHER" id="PTHR30042">
    <property type="entry name" value="POTASSIUM-TRANSPORTING ATPASE C CHAIN"/>
    <property type="match status" value="1"/>
</dbReference>
<dbReference type="PANTHER" id="PTHR30042:SF2">
    <property type="entry name" value="POTASSIUM-TRANSPORTING ATPASE KDPC SUBUNIT"/>
    <property type="match status" value="1"/>
</dbReference>
<protein>
    <recommendedName>
        <fullName evidence="11">Potassium-transporting ATPase KdpC subunit</fullName>
    </recommendedName>
    <alternativeName>
        <fullName evidence="11">ATP phosphohydrolase [potassium-transporting] C chain</fullName>
    </alternativeName>
    <alternativeName>
        <fullName evidence="11">Potassium-binding and translocating subunit C</fullName>
    </alternativeName>
    <alternativeName>
        <fullName evidence="11">Potassium-translocating ATPase C chain</fullName>
    </alternativeName>
</protein>
<evidence type="ECO:0000256" key="1">
    <source>
        <dbReference type="ARBA" id="ARBA00022448"/>
    </source>
</evidence>
<dbReference type="RefSeq" id="WP_367854388.1">
    <property type="nucleotide sequence ID" value="NZ_JBFOHK010000002.1"/>
</dbReference>
<dbReference type="HAMAP" id="MF_00276">
    <property type="entry name" value="KdpC"/>
    <property type="match status" value="1"/>
</dbReference>
<dbReference type="PIRSF" id="PIRSF001296">
    <property type="entry name" value="K_ATPase_KdpC"/>
    <property type="match status" value="1"/>
</dbReference>
<dbReference type="Proteomes" id="UP001556220">
    <property type="component" value="Unassembled WGS sequence"/>
</dbReference>
<evidence type="ECO:0000256" key="9">
    <source>
        <dbReference type="ARBA" id="ARBA00023065"/>
    </source>
</evidence>
<keyword evidence="10 11" id="KW-0472">Membrane</keyword>
<dbReference type="Pfam" id="PF02669">
    <property type="entry name" value="KdpC"/>
    <property type="match status" value="1"/>
</dbReference>
<dbReference type="NCBIfam" id="TIGR00681">
    <property type="entry name" value="kdpC"/>
    <property type="match status" value="1"/>
</dbReference>
<sequence>MGRMLRNAAMLLLLMTVITGIAYPLLVTGLAQAVFPAQANGSLVSKDGRPVGSTLIGQAFTAPKYFWGRPSATTPQAYNGTGSNGSNLGPTNPALTDAAKQRVAALQAADPGNRAPIPVDLVTASGSGLDPDISPAAAQYQLARVARARGLPLAEVQALVARHTRGHQLGVLGEPRVNVLELNLALDALPAH</sequence>
<dbReference type="NCBIfam" id="NF001454">
    <property type="entry name" value="PRK00315.1"/>
    <property type="match status" value="1"/>
</dbReference>
<comment type="similarity">
    <text evidence="11">Belongs to the KdpC family.</text>
</comment>
<evidence type="ECO:0000256" key="2">
    <source>
        <dbReference type="ARBA" id="ARBA00022475"/>
    </source>
</evidence>
<keyword evidence="7 11" id="KW-0630">Potassium</keyword>
<keyword evidence="8 11" id="KW-1133">Transmembrane helix</keyword>